<dbReference type="CDD" id="cd07302">
    <property type="entry name" value="CHD"/>
    <property type="match status" value="1"/>
</dbReference>
<dbReference type="PANTHER" id="PTHR45655">
    <property type="entry name" value="GUANYLATE CYCLASE SOLUBLE SUBUNIT BETA-2"/>
    <property type="match status" value="1"/>
</dbReference>
<dbReference type="GO" id="GO:0070482">
    <property type="term" value="P:response to oxygen levels"/>
    <property type="evidence" value="ECO:0007669"/>
    <property type="project" value="TreeGrafter"/>
</dbReference>
<name>L1IY45_GUITC</name>
<reference evidence="3" key="3">
    <citation type="submission" date="2015-06" db="UniProtKB">
        <authorList>
            <consortium name="EnsemblProtists"/>
        </authorList>
    </citation>
    <scope>IDENTIFICATION</scope>
</reference>
<feature type="non-terminal residue" evidence="2">
    <location>
        <position position="202"/>
    </location>
</feature>
<dbReference type="EnsemblProtists" id="EKX40784">
    <property type="protein sequence ID" value="EKX40784"/>
    <property type="gene ID" value="GUITHDRAFT_75248"/>
</dbReference>
<dbReference type="GeneID" id="17297522"/>
<dbReference type="InterPro" id="IPR001054">
    <property type="entry name" value="A/G_cyclase"/>
</dbReference>
<dbReference type="SMART" id="SM00044">
    <property type="entry name" value="CYCc"/>
    <property type="match status" value="1"/>
</dbReference>
<dbReference type="PaxDb" id="55529-EKX40784"/>
<evidence type="ECO:0000313" key="3">
    <source>
        <dbReference type="EnsemblProtists" id="EKX40784"/>
    </source>
</evidence>
<reference evidence="4" key="2">
    <citation type="submission" date="2012-11" db="EMBL/GenBank/DDBJ databases">
        <authorList>
            <person name="Kuo A."/>
            <person name="Curtis B.A."/>
            <person name="Tanifuji G."/>
            <person name="Burki F."/>
            <person name="Gruber A."/>
            <person name="Irimia M."/>
            <person name="Maruyama S."/>
            <person name="Arias M.C."/>
            <person name="Ball S.G."/>
            <person name="Gile G.H."/>
            <person name="Hirakawa Y."/>
            <person name="Hopkins J.F."/>
            <person name="Rensing S.A."/>
            <person name="Schmutz J."/>
            <person name="Symeonidi A."/>
            <person name="Elias M."/>
            <person name="Eveleigh R.J."/>
            <person name="Herman E.K."/>
            <person name="Klute M.J."/>
            <person name="Nakayama T."/>
            <person name="Obornik M."/>
            <person name="Reyes-Prieto A."/>
            <person name="Armbrust E.V."/>
            <person name="Aves S.J."/>
            <person name="Beiko R.G."/>
            <person name="Coutinho P."/>
            <person name="Dacks J.B."/>
            <person name="Durnford D.G."/>
            <person name="Fast N.M."/>
            <person name="Green B.R."/>
            <person name="Grisdale C."/>
            <person name="Hempe F."/>
            <person name="Henrissat B."/>
            <person name="Hoppner M.P."/>
            <person name="Ishida K.-I."/>
            <person name="Kim E."/>
            <person name="Koreny L."/>
            <person name="Kroth P.G."/>
            <person name="Liu Y."/>
            <person name="Malik S.-B."/>
            <person name="Maier U.G."/>
            <person name="McRose D."/>
            <person name="Mock T."/>
            <person name="Neilson J.A."/>
            <person name="Onodera N.T."/>
            <person name="Poole A.M."/>
            <person name="Pritham E.J."/>
            <person name="Richards T.A."/>
            <person name="Rocap G."/>
            <person name="Roy S.W."/>
            <person name="Sarai C."/>
            <person name="Schaack S."/>
            <person name="Shirato S."/>
            <person name="Slamovits C.H."/>
            <person name="Spencer D.F."/>
            <person name="Suzuki S."/>
            <person name="Worden A.Z."/>
            <person name="Zauner S."/>
            <person name="Barry K."/>
            <person name="Bell C."/>
            <person name="Bharti A.K."/>
            <person name="Crow J.A."/>
            <person name="Grimwood J."/>
            <person name="Kramer R."/>
            <person name="Lindquist E."/>
            <person name="Lucas S."/>
            <person name="Salamov A."/>
            <person name="McFadden G.I."/>
            <person name="Lane C.E."/>
            <person name="Keeling P.J."/>
            <person name="Gray M.W."/>
            <person name="Grigoriev I.V."/>
            <person name="Archibald J.M."/>
        </authorList>
    </citation>
    <scope>NUCLEOTIDE SEQUENCE</scope>
    <source>
        <strain evidence="4">CCMP2712</strain>
    </source>
</reference>
<protein>
    <recommendedName>
        <fullName evidence="1">Guanylate cyclase domain-containing protein</fullName>
    </recommendedName>
</protein>
<dbReference type="eggNOG" id="KOG1023">
    <property type="taxonomic scope" value="Eukaryota"/>
</dbReference>
<dbReference type="HOGENOM" id="CLU_1357814_0_0_1"/>
<evidence type="ECO:0000313" key="4">
    <source>
        <dbReference type="Proteomes" id="UP000011087"/>
    </source>
</evidence>
<dbReference type="KEGG" id="gtt:GUITHDRAFT_75248"/>
<dbReference type="SUPFAM" id="SSF55073">
    <property type="entry name" value="Nucleotide cyclase"/>
    <property type="match status" value="1"/>
</dbReference>
<dbReference type="EMBL" id="JH993028">
    <property type="protein sequence ID" value="EKX40784.1"/>
    <property type="molecule type" value="Genomic_DNA"/>
</dbReference>
<gene>
    <name evidence="2" type="ORF">GUITHDRAFT_75248</name>
</gene>
<sequence length="202" mass="22848">MLLANVFICGRRYASAKREYEQERRLRAAADKLGDFLGTLIPKPLHHRLKSQAKQWIAGNMEHCSVMFVSLSPSATELFSPSTLETFQLIDNVFTRLDTIVDEFGYFKYHHVQDTYVICCPRTSRPFHAPDCPARYKQTTSRAMVALASRIIEEVQEFRALSGEPLWVKVGIACGPLAGAIVGAHRRFYCLFGDTINTSARM</sequence>
<evidence type="ECO:0000313" key="2">
    <source>
        <dbReference type="EMBL" id="EKX40784.1"/>
    </source>
</evidence>
<dbReference type="GO" id="GO:0004383">
    <property type="term" value="F:guanylate cyclase activity"/>
    <property type="evidence" value="ECO:0007669"/>
    <property type="project" value="TreeGrafter"/>
</dbReference>
<dbReference type="RefSeq" id="XP_005827764.1">
    <property type="nucleotide sequence ID" value="XM_005827707.1"/>
</dbReference>
<dbReference type="PROSITE" id="PS50125">
    <property type="entry name" value="GUANYLATE_CYCLASE_2"/>
    <property type="match status" value="1"/>
</dbReference>
<dbReference type="Proteomes" id="UP000011087">
    <property type="component" value="Unassembled WGS sequence"/>
</dbReference>
<feature type="domain" description="Guanylate cyclase" evidence="1">
    <location>
        <begin position="65"/>
        <end position="202"/>
    </location>
</feature>
<dbReference type="Gene3D" id="3.30.70.1230">
    <property type="entry name" value="Nucleotide cyclase"/>
    <property type="match status" value="1"/>
</dbReference>
<dbReference type="PANTHER" id="PTHR45655:SF13">
    <property type="entry name" value="SOLUBLE GUANYLATE CYCLASE GCY-32-RELATED"/>
    <property type="match status" value="1"/>
</dbReference>
<dbReference type="STRING" id="905079.L1IY45"/>
<accession>L1IY45</accession>
<evidence type="ECO:0000259" key="1">
    <source>
        <dbReference type="PROSITE" id="PS50125"/>
    </source>
</evidence>
<keyword evidence="4" id="KW-1185">Reference proteome</keyword>
<reference evidence="2 4" key="1">
    <citation type="journal article" date="2012" name="Nature">
        <title>Algal genomes reveal evolutionary mosaicism and the fate of nucleomorphs.</title>
        <authorList>
            <consortium name="DOE Joint Genome Institute"/>
            <person name="Curtis B.A."/>
            <person name="Tanifuji G."/>
            <person name="Burki F."/>
            <person name="Gruber A."/>
            <person name="Irimia M."/>
            <person name="Maruyama S."/>
            <person name="Arias M.C."/>
            <person name="Ball S.G."/>
            <person name="Gile G.H."/>
            <person name="Hirakawa Y."/>
            <person name="Hopkins J.F."/>
            <person name="Kuo A."/>
            <person name="Rensing S.A."/>
            <person name="Schmutz J."/>
            <person name="Symeonidi A."/>
            <person name="Elias M."/>
            <person name="Eveleigh R.J."/>
            <person name="Herman E.K."/>
            <person name="Klute M.J."/>
            <person name="Nakayama T."/>
            <person name="Obornik M."/>
            <person name="Reyes-Prieto A."/>
            <person name="Armbrust E.V."/>
            <person name="Aves S.J."/>
            <person name="Beiko R.G."/>
            <person name="Coutinho P."/>
            <person name="Dacks J.B."/>
            <person name="Durnford D.G."/>
            <person name="Fast N.M."/>
            <person name="Green B.R."/>
            <person name="Grisdale C.J."/>
            <person name="Hempel F."/>
            <person name="Henrissat B."/>
            <person name="Hoppner M.P."/>
            <person name="Ishida K."/>
            <person name="Kim E."/>
            <person name="Koreny L."/>
            <person name="Kroth P.G."/>
            <person name="Liu Y."/>
            <person name="Malik S.B."/>
            <person name="Maier U.G."/>
            <person name="McRose D."/>
            <person name="Mock T."/>
            <person name="Neilson J.A."/>
            <person name="Onodera N.T."/>
            <person name="Poole A.M."/>
            <person name="Pritham E.J."/>
            <person name="Richards T.A."/>
            <person name="Rocap G."/>
            <person name="Roy S.W."/>
            <person name="Sarai C."/>
            <person name="Schaack S."/>
            <person name="Shirato S."/>
            <person name="Slamovits C.H."/>
            <person name="Spencer D.F."/>
            <person name="Suzuki S."/>
            <person name="Worden A.Z."/>
            <person name="Zauner S."/>
            <person name="Barry K."/>
            <person name="Bell C."/>
            <person name="Bharti A.K."/>
            <person name="Crow J.A."/>
            <person name="Grimwood J."/>
            <person name="Kramer R."/>
            <person name="Lindquist E."/>
            <person name="Lucas S."/>
            <person name="Salamov A."/>
            <person name="McFadden G.I."/>
            <person name="Lane C.E."/>
            <person name="Keeling P.J."/>
            <person name="Gray M.W."/>
            <person name="Grigoriev I.V."/>
            <person name="Archibald J.M."/>
        </authorList>
    </citation>
    <scope>NUCLEOTIDE SEQUENCE</scope>
    <source>
        <strain evidence="2 4">CCMP2712</strain>
    </source>
</reference>
<dbReference type="GO" id="GO:0019934">
    <property type="term" value="P:cGMP-mediated signaling"/>
    <property type="evidence" value="ECO:0007669"/>
    <property type="project" value="TreeGrafter"/>
</dbReference>
<proteinExistence type="predicted"/>
<dbReference type="Pfam" id="PF00211">
    <property type="entry name" value="Guanylate_cyc"/>
    <property type="match status" value="1"/>
</dbReference>
<dbReference type="InterPro" id="IPR029787">
    <property type="entry name" value="Nucleotide_cyclase"/>
</dbReference>
<dbReference type="GO" id="GO:0008074">
    <property type="term" value="C:guanylate cyclase complex, soluble"/>
    <property type="evidence" value="ECO:0007669"/>
    <property type="project" value="TreeGrafter"/>
</dbReference>
<organism evidence="2">
    <name type="scientific">Guillardia theta (strain CCMP2712)</name>
    <name type="common">Cryptophyte</name>
    <dbReference type="NCBI Taxonomy" id="905079"/>
    <lineage>
        <taxon>Eukaryota</taxon>
        <taxon>Cryptophyceae</taxon>
        <taxon>Pyrenomonadales</taxon>
        <taxon>Geminigeraceae</taxon>
        <taxon>Guillardia</taxon>
    </lineage>
</organism>
<dbReference type="AlphaFoldDB" id="L1IY45"/>